<protein>
    <submittedName>
        <fullName evidence="2">Uncharacterized protein</fullName>
    </submittedName>
</protein>
<proteinExistence type="predicted"/>
<keyword evidence="1" id="KW-1133">Transmembrane helix</keyword>
<organism evidence="2 3">
    <name type="scientific">Phaeosphaeria nodorum (strain SN15 / ATCC MYA-4574 / FGSC 10173)</name>
    <name type="common">Glume blotch fungus</name>
    <name type="synonym">Parastagonospora nodorum</name>
    <dbReference type="NCBI Taxonomy" id="321614"/>
    <lineage>
        <taxon>Eukaryota</taxon>
        <taxon>Fungi</taxon>
        <taxon>Dikarya</taxon>
        <taxon>Ascomycota</taxon>
        <taxon>Pezizomycotina</taxon>
        <taxon>Dothideomycetes</taxon>
        <taxon>Pleosporomycetidae</taxon>
        <taxon>Pleosporales</taxon>
        <taxon>Pleosporineae</taxon>
        <taxon>Phaeosphaeriaceae</taxon>
        <taxon>Parastagonospora</taxon>
    </lineage>
</organism>
<keyword evidence="1" id="KW-0812">Transmembrane</keyword>
<name>A0A7U2EX46_PHANO</name>
<keyword evidence="1" id="KW-0472">Membrane</keyword>
<accession>A0A7U2EX46</accession>
<dbReference type="VEuPathDB" id="FungiDB:JI435_406260"/>
<evidence type="ECO:0000256" key="1">
    <source>
        <dbReference type="SAM" id="Phobius"/>
    </source>
</evidence>
<evidence type="ECO:0000313" key="3">
    <source>
        <dbReference type="Proteomes" id="UP000663193"/>
    </source>
</evidence>
<evidence type="ECO:0000313" key="2">
    <source>
        <dbReference type="EMBL" id="QRC94736.1"/>
    </source>
</evidence>
<dbReference type="EMBL" id="CP069027">
    <property type="protein sequence ID" value="QRC94736.1"/>
    <property type="molecule type" value="Genomic_DNA"/>
</dbReference>
<feature type="transmembrane region" description="Helical" evidence="1">
    <location>
        <begin position="22"/>
        <end position="45"/>
    </location>
</feature>
<dbReference type="AlphaFoldDB" id="A0A7U2EX46"/>
<sequence>MRVVSPGAFPKFSSCENTYDRFIHFLMFLFILTPVFLSSLLYILYPNSTNPHPNSTCVQHMRRPSAFVGKKFFLMYSTSRRRYCVVTPGIGTADLPRPAIYKSLSHSLQALQGCSIAMNITYAGAMVPPDRLTHFPTFRVLFQILMLPNSVPWYSCGSWKRIRTLSIARR</sequence>
<keyword evidence="3" id="KW-1185">Reference proteome</keyword>
<reference evidence="3" key="1">
    <citation type="journal article" date="2021" name="BMC Genomics">
        <title>Chromosome-level genome assembly and manually-curated proteome of model necrotroph Parastagonospora nodorum Sn15 reveals a genome-wide trove of candidate effector homologs, and redundancy of virulence-related functions within an accessory chromosome.</title>
        <authorList>
            <person name="Bertazzoni S."/>
            <person name="Jones D.A.B."/>
            <person name="Phan H.T."/>
            <person name="Tan K.-C."/>
            <person name="Hane J.K."/>
        </authorList>
    </citation>
    <scope>NUCLEOTIDE SEQUENCE [LARGE SCALE GENOMIC DNA]</scope>
    <source>
        <strain evidence="3">SN15 / ATCC MYA-4574 / FGSC 10173)</strain>
    </source>
</reference>
<dbReference type="Proteomes" id="UP000663193">
    <property type="component" value="Chromosome 5"/>
</dbReference>
<gene>
    <name evidence="2" type="ORF">JI435_406260</name>
</gene>